<reference evidence="2" key="2">
    <citation type="submission" date="2020-05" db="EMBL/GenBank/DDBJ databases">
        <authorList>
            <person name="Kim H.-S."/>
            <person name="Proctor R.H."/>
            <person name="Brown D.W."/>
        </authorList>
    </citation>
    <scope>NUCLEOTIDE SEQUENCE</scope>
    <source>
        <strain evidence="2">NRRL 45417</strain>
    </source>
</reference>
<proteinExistence type="predicted"/>
<accession>A0A8H4WRJ3</accession>
<feature type="compositionally biased region" description="Basic and acidic residues" evidence="1">
    <location>
        <begin position="127"/>
        <end position="142"/>
    </location>
</feature>
<gene>
    <name evidence="2" type="ORF">FGADI_10472</name>
</gene>
<protein>
    <submittedName>
        <fullName evidence="2">Uncharacterized protein</fullName>
    </submittedName>
</protein>
<organism evidence="2 3">
    <name type="scientific">Fusarium gaditjirri</name>
    <dbReference type="NCBI Taxonomy" id="282569"/>
    <lineage>
        <taxon>Eukaryota</taxon>
        <taxon>Fungi</taxon>
        <taxon>Dikarya</taxon>
        <taxon>Ascomycota</taxon>
        <taxon>Pezizomycotina</taxon>
        <taxon>Sordariomycetes</taxon>
        <taxon>Hypocreomycetidae</taxon>
        <taxon>Hypocreales</taxon>
        <taxon>Nectriaceae</taxon>
        <taxon>Fusarium</taxon>
        <taxon>Fusarium nisikadoi species complex</taxon>
    </lineage>
</organism>
<evidence type="ECO:0000256" key="1">
    <source>
        <dbReference type="SAM" id="MobiDB-lite"/>
    </source>
</evidence>
<comment type="caution">
    <text evidence="2">The sequence shown here is derived from an EMBL/GenBank/DDBJ whole genome shotgun (WGS) entry which is preliminary data.</text>
</comment>
<dbReference type="AlphaFoldDB" id="A0A8H4WRJ3"/>
<evidence type="ECO:0000313" key="2">
    <source>
        <dbReference type="EMBL" id="KAF4947401.1"/>
    </source>
</evidence>
<sequence>MERDGSLPAPHHGRHVALHNSLYYGHYPRPVPPRRLPPFMGYSGHGGAGAVFYIEHARHLFPHDAEGDEEGINLVAPLQDDGVGLRRISVRVATLPNAIAGDKDIFIAYNSFSRHVEHSTVHLPPRKSLDDHNLSDDADFGKGQKHGMAIV</sequence>
<evidence type="ECO:0000313" key="3">
    <source>
        <dbReference type="Proteomes" id="UP000604273"/>
    </source>
</evidence>
<reference evidence="2" key="1">
    <citation type="journal article" date="2020" name="BMC Genomics">
        <title>Correction to: Identification and distribution of gene clusters required for synthesis of sphingolipid metabolism inhibitors in diverse species of the filamentous fungus Fusarium.</title>
        <authorList>
            <person name="Kim H.S."/>
            <person name="Lohmar J.M."/>
            <person name="Busman M."/>
            <person name="Brown D.W."/>
            <person name="Naumann T.A."/>
            <person name="Divon H.H."/>
            <person name="Lysoe E."/>
            <person name="Uhlig S."/>
            <person name="Proctor R.H."/>
        </authorList>
    </citation>
    <scope>NUCLEOTIDE SEQUENCE</scope>
    <source>
        <strain evidence="2">NRRL 45417</strain>
    </source>
</reference>
<dbReference type="EMBL" id="JABFAI010000288">
    <property type="protein sequence ID" value="KAF4947401.1"/>
    <property type="molecule type" value="Genomic_DNA"/>
</dbReference>
<dbReference type="OrthoDB" id="5327978at2759"/>
<name>A0A8H4WRJ3_9HYPO</name>
<keyword evidence="3" id="KW-1185">Reference proteome</keyword>
<dbReference type="Proteomes" id="UP000604273">
    <property type="component" value="Unassembled WGS sequence"/>
</dbReference>
<feature type="region of interest" description="Disordered" evidence="1">
    <location>
        <begin position="123"/>
        <end position="151"/>
    </location>
</feature>